<keyword evidence="1" id="KW-0645">Protease</keyword>
<evidence type="ECO:0000256" key="4">
    <source>
        <dbReference type="ARBA" id="ARBA00022833"/>
    </source>
</evidence>
<comment type="caution">
    <text evidence="8">The sequence shown here is derived from an EMBL/GenBank/DDBJ whole genome shotgun (WGS) entry which is preliminary data.</text>
</comment>
<evidence type="ECO:0000313" key="8">
    <source>
        <dbReference type="EMBL" id="TCZ68345.1"/>
    </source>
</evidence>
<dbReference type="InterPro" id="IPR025657">
    <property type="entry name" value="RadC_JAB"/>
</dbReference>
<dbReference type="Pfam" id="PF04002">
    <property type="entry name" value="RadC"/>
    <property type="match status" value="1"/>
</dbReference>
<keyword evidence="3" id="KW-0378">Hydrolase</keyword>
<dbReference type="PANTHER" id="PTHR30471:SF3">
    <property type="entry name" value="UPF0758 PROTEIN YEES-RELATED"/>
    <property type="match status" value="1"/>
</dbReference>
<dbReference type="PANTHER" id="PTHR30471">
    <property type="entry name" value="DNA REPAIR PROTEIN RADC"/>
    <property type="match status" value="1"/>
</dbReference>
<reference evidence="8 9" key="1">
    <citation type="submission" date="2019-03" db="EMBL/GenBank/DDBJ databases">
        <authorList>
            <person name="Kim M.K.M."/>
        </authorList>
    </citation>
    <scope>NUCLEOTIDE SEQUENCE [LARGE SCALE GENOMIC DNA]</scope>
    <source>
        <strain evidence="8 9">17J68-15</strain>
    </source>
</reference>
<keyword evidence="2" id="KW-0479">Metal-binding</keyword>
<dbReference type="Gene3D" id="3.40.140.10">
    <property type="entry name" value="Cytidine Deaminase, domain 2"/>
    <property type="match status" value="1"/>
</dbReference>
<dbReference type="CDD" id="cd08071">
    <property type="entry name" value="MPN_DUF2466"/>
    <property type="match status" value="1"/>
</dbReference>
<dbReference type="InterPro" id="IPR037518">
    <property type="entry name" value="MPN"/>
</dbReference>
<keyword evidence="5" id="KW-0482">Metalloprotease</keyword>
<dbReference type="PROSITE" id="PS01302">
    <property type="entry name" value="UPF0758"/>
    <property type="match status" value="1"/>
</dbReference>
<dbReference type="GO" id="GO:0008168">
    <property type="term" value="F:methyltransferase activity"/>
    <property type="evidence" value="ECO:0007669"/>
    <property type="project" value="InterPro"/>
</dbReference>
<dbReference type="GO" id="GO:0032259">
    <property type="term" value="P:methylation"/>
    <property type="evidence" value="ECO:0007669"/>
    <property type="project" value="InterPro"/>
</dbReference>
<dbReference type="PROSITE" id="PS00092">
    <property type="entry name" value="N6_MTASE"/>
    <property type="match status" value="1"/>
</dbReference>
<dbReference type="SUPFAM" id="SSF52540">
    <property type="entry name" value="P-loop containing nucleoside triphosphate hydrolases"/>
    <property type="match status" value="2"/>
</dbReference>
<protein>
    <recommendedName>
        <fullName evidence="10">Helicase ATP-binding domain-containing protein</fullName>
    </recommendedName>
</protein>
<dbReference type="EMBL" id="SKFH01000028">
    <property type="protein sequence ID" value="TCZ68345.1"/>
    <property type="molecule type" value="Genomic_DNA"/>
</dbReference>
<gene>
    <name evidence="8" type="ORF">E0486_14230</name>
</gene>
<dbReference type="SMART" id="SM00487">
    <property type="entry name" value="DEXDc"/>
    <property type="match status" value="1"/>
</dbReference>
<feature type="domain" description="Helicase ATP-binding" evidence="7">
    <location>
        <begin position="584"/>
        <end position="775"/>
    </location>
</feature>
<sequence length="1719" mass="191474">MKYTLRPEVVLGNIPEVDIPEMQVTYNRNSGKFLSGAISSSEDVAAFLRGLFGAGEIELQEQFLVLYLNQANRVIGYYKHSKGSINATVADTRIILGTALKCACVSMIISHNHPSGNLLPSRADQELTRRLKEGAALMDIRLLDHLIVTKDGYFSFADDGLIGLEGLRKLADPSASFVAAVVQDLEARKEHNKTSIEKLAHTFGIEDKTEVKELTELAIVNRARAIADNQFSEDRFHQIISLYESQVNLSHRTSQSILLQQYSTPAPIGYLAGAFCGLQKGVNLFEPSAGNGLLTILARPDQCHVNEIDPMRRHNLETQGFLKVTAQDATQPFRGLEKQFMAVITNPPFGQSEIEVLYDTFPIKPLEHVMALRALDCMRDNGRAAIIIGGRTHWDEKGRIQAGKNRIFFNFLYSRYHVADVININGKKLYSRQGTSFDTRLILIKGRKLSPAGAAPVYNPVMDQEVITFDDLYDRVVAAMQDQPAMKTLNTDHLEQEALALQDLFDVKGLGAPYEPASQSCVVLNTQVPDSMASETRKAILDIKSEVGGDIDNFVRHRLKYTTKAALCKVLSAEQIDAVAMAIYNIEARGQGMIIGDQTGIGKGRVAAAMIRYAVVQGYKPVFLTEKANLFSDIYRDLSAIGSAHLRPFIVNTRESKTDIKDEDGNVIYQAPAITEQNRIMQERLVPANYDFVVATYSQFNSPEKKPEKPALLRAIAPDNIFILDEAHNSSGSSNTGEFLQHVVAGTKGVVFLSATFAKRPDNMPIYAMKTSIADCNMSKDDLVEAITRGGVALQEVLSSQLVAEGQMLRRERSFEGVEVNYISLDEKAEEHKAIADNITDILRDIISFQGKHINKQVEELDKIAVAEGKEVEVREGTSQAGVDNQPYFSKVFQVINQMLFSLKAESVAERTIQRLREGKKPVIAFASTMGSFIEGMENNFGAPVADGDTINADFSEILKRGLDGILRYTEKDVDGNPVFKRFEVPDLPPETQAEYYRILDRIKAAATGITISPIDVIIKRLKDAGYSVAEVTGRKFELQINPKTGKGLMLSRKKVNTNDAFRQFNNNEVDVLMINQSGSTGASAHAIPTAKVPKEQVRQRVMIVLQAELDINTEVQKRGRINRTGQVLKPIYDYVTSAIPAEKRLMMMLQKKLKSLDANTASNQKQSTKILDVPDFLNKYGDKIVKDYLMENPEVNELLDDPLKLKDSNADSGSEATVTEDAAHKVSGRVAVLSTKMQQDFYNEIAERYSDYVDYLRQVGEYDLEVEAMNLEAEIVASKVVKMGKGSDSAFGDDSLLETVRANVLKKPFSRVELENLVQESLKGKEAKEQQKELIQEYSDFVTGALEAELASIDTKYEELIDGIEQEKALIKIREKQGTEAFLTACQERKQELEEAWQSKKEQTKGVFENRKGYLMRMFRFFYVGRGLNYPIETYTGGNELVPAVFLGFTVDPKKKNPFAPSAIKVRFAIANSSKYFAVPASYSEDIMAIIGASSDVAEHSLSVHLSSWEEYTAQNNVDRRIRHIITGNLLQAFSDFKGKLVAYTTLEGDTRKGILMPENWNPTEQVADKVVIPIIKSLPLIRSLTHGGQMVANNGLSFFRYGNYFKLIISASRSRGGDIYLDRQLMELVDKGVFEKVSDKMVAMLPVEALDKAIQVLQVNHSLSMTIHSYQLRDLKTEGRLSTRKKIQPPEPEEATDASLLELEAEALILELQLLAA</sequence>
<dbReference type="InterPro" id="IPR001405">
    <property type="entry name" value="UPF0758"/>
</dbReference>
<keyword evidence="4" id="KW-0862">Zinc</keyword>
<dbReference type="InterPro" id="IPR014001">
    <property type="entry name" value="Helicase_ATP-bd"/>
</dbReference>
<feature type="domain" description="MPN" evidence="6">
    <location>
        <begin position="37"/>
        <end position="162"/>
    </location>
</feature>
<dbReference type="RefSeq" id="WP_131852934.1">
    <property type="nucleotide sequence ID" value="NZ_SKFH01000028.1"/>
</dbReference>
<keyword evidence="9" id="KW-1185">Reference proteome</keyword>
<dbReference type="PROSITE" id="PS51192">
    <property type="entry name" value="HELICASE_ATP_BIND_1"/>
    <property type="match status" value="1"/>
</dbReference>
<dbReference type="InterPro" id="IPR026937">
    <property type="entry name" value="SBNO_Helicase_C_dom"/>
</dbReference>
<dbReference type="InterPro" id="IPR029063">
    <property type="entry name" value="SAM-dependent_MTases_sf"/>
</dbReference>
<dbReference type="PROSITE" id="PS50249">
    <property type="entry name" value="MPN"/>
    <property type="match status" value="1"/>
</dbReference>
<dbReference type="GO" id="GO:0003676">
    <property type="term" value="F:nucleic acid binding"/>
    <property type="evidence" value="ECO:0007669"/>
    <property type="project" value="InterPro"/>
</dbReference>
<evidence type="ECO:0000256" key="3">
    <source>
        <dbReference type="ARBA" id="ARBA00022801"/>
    </source>
</evidence>
<dbReference type="Pfam" id="PF13872">
    <property type="entry name" value="AAA_34"/>
    <property type="match status" value="1"/>
</dbReference>
<dbReference type="OrthoDB" id="9815272at2"/>
<evidence type="ECO:0000313" key="9">
    <source>
        <dbReference type="Proteomes" id="UP000295164"/>
    </source>
</evidence>
<name>A0A4R4DW91_9BACT</name>
<evidence type="ECO:0000256" key="2">
    <source>
        <dbReference type="ARBA" id="ARBA00022723"/>
    </source>
</evidence>
<evidence type="ECO:0000256" key="5">
    <source>
        <dbReference type="ARBA" id="ARBA00023049"/>
    </source>
</evidence>
<dbReference type="InterPro" id="IPR027417">
    <property type="entry name" value="P-loop_NTPase"/>
</dbReference>
<evidence type="ECO:0000256" key="1">
    <source>
        <dbReference type="ARBA" id="ARBA00022670"/>
    </source>
</evidence>
<dbReference type="Proteomes" id="UP000295164">
    <property type="component" value="Unassembled WGS sequence"/>
</dbReference>
<evidence type="ECO:0000259" key="7">
    <source>
        <dbReference type="PROSITE" id="PS51192"/>
    </source>
</evidence>
<proteinExistence type="predicted"/>
<dbReference type="InterPro" id="IPR002052">
    <property type="entry name" value="DNA_methylase_N6_adenine_CS"/>
</dbReference>
<dbReference type="SUPFAM" id="SSF53335">
    <property type="entry name" value="S-adenosyl-L-methionine-dependent methyltransferases"/>
    <property type="match status" value="1"/>
</dbReference>
<dbReference type="InterPro" id="IPR039187">
    <property type="entry name" value="SNO_AAA"/>
</dbReference>
<evidence type="ECO:0008006" key="10">
    <source>
        <dbReference type="Google" id="ProtNLM"/>
    </source>
</evidence>
<dbReference type="GO" id="GO:0006508">
    <property type="term" value="P:proteolysis"/>
    <property type="evidence" value="ECO:0007669"/>
    <property type="project" value="UniProtKB-KW"/>
</dbReference>
<dbReference type="InterPro" id="IPR020891">
    <property type="entry name" value="UPF0758_CS"/>
</dbReference>
<dbReference type="GO" id="GO:0046872">
    <property type="term" value="F:metal ion binding"/>
    <property type="evidence" value="ECO:0007669"/>
    <property type="project" value="UniProtKB-KW"/>
</dbReference>
<dbReference type="GO" id="GO:0008237">
    <property type="term" value="F:metallopeptidase activity"/>
    <property type="evidence" value="ECO:0007669"/>
    <property type="project" value="UniProtKB-KW"/>
</dbReference>
<accession>A0A4R4DW91</accession>
<evidence type="ECO:0000259" key="6">
    <source>
        <dbReference type="PROSITE" id="PS50249"/>
    </source>
</evidence>
<dbReference type="Gene3D" id="3.40.50.150">
    <property type="entry name" value="Vaccinia Virus protein VP39"/>
    <property type="match status" value="1"/>
</dbReference>
<dbReference type="Pfam" id="PF13871">
    <property type="entry name" value="Helicase_C_4"/>
    <property type="match status" value="1"/>
</dbReference>
<dbReference type="Gene3D" id="3.40.50.300">
    <property type="entry name" value="P-loop containing nucleotide triphosphate hydrolases"/>
    <property type="match status" value="1"/>
</dbReference>
<organism evidence="8 9">
    <name type="scientific">Flaviaesturariibacter aridisoli</name>
    <dbReference type="NCBI Taxonomy" id="2545761"/>
    <lineage>
        <taxon>Bacteria</taxon>
        <taxon>Pseudomonadati</taxon>
        <taxon>Bacteroidota</taxon>
        <taxon>Chitinophagia</taxon>
        <taxon>Chitinophagales</taxon>
        <taxon>Chitinophagaceae</taxon>
        <taxon>Flaviaestuariibacter</taxon>
    </lineage>
</organism>